<evidence type="ECO:0000313" key="2">
    <source>
        <dbReference type="EMBL" id="VAX36326.1"/>
    </source>
</evidence>
<dbReference type="EMBL" id="UOGL01000049">
    <property type="protein sequence ID" value="VAX36326.1"/>
    <property type="molecule type" value="Genomic_DNA"/>
</dbReference>
<evidence type="ECO:0008006" key="3">
    <source>
        <dbReference type="Google" id="ProtNLM"/>
    </source>
</evidence>
<name>A0A3B1D097_9ZZZZ</name>
<feature type="compositionally biased region" description="Basic and acidic residues" evidence="1">
    <location>
        <begin position="31"/>
        <end position="41"/>
    </location>
</feature>
<dbReference type="PROSITE" id="PS51257">
    <property type="entry name" value="PROKAR_LIPOPROTEIN"/>
    <property type="match status" value="1"/>
</dbReference>
<feature type="region of interest" description="Disordered" evidence="1">
    <location>
        <begin position="153"/>
        <end position="195"/>
    </location>
</feature>
<feature type="region of interest" description="Disordered" evidence="1">
    <location>
        <begin position="31"/>
        <end position="52"/>
    </location>
</feature>
<dbReference type="AlphaFoldDB" id="A0A3B1D097"/>
<sequence>MNKLHKPFLTFACLALVTSLLITGCGGDKKDTPPKGDEHGHAHPTKGPHGGSLIELGKEKYHAELVHDEKAKTVTIYLLDSEAKKAVPVDAKEMVINLTHGGENEKFVLAASSDEGETGGKSSRFVSKNEELVEDLDAKDMKATLSIKIEGKSFSGDIKHEHGHEGHDHGKKEHKHKEGEDDGDNHKKGDGHDHE</sequence>
<accession>A0A3B1D097</accession>
<reference evidence="2" key="1">
    <citation type="submission" date="2018-06" db="EMBL/GenBank/DDBJ databases">
        <authorList>
            <person name="Zhirakovskaya E."/>
        </authorList>
    </citation>
    <scope>NUCLEOTIDE SEQUENCE</scope>
</reference>
<evidence type="ECO:0000256" key="1">
    <source>
        <dbReference type="SAM" id="MobiDB-lite"/>
    </source>
</evidence>
<gene>
    <name evidence="2" type="ORF">MNBD_PLANCTO02-1845</name>
</gene>
<organism evidence="2">
    <name type="scientific">hydrothermal vent metagenome</name>
    <dbReference type="NCBI Taxonomy" id="652676"/>
    <lineage>
        <taxon>unclassified sequences</taxon>
        <taxon>metagenomes</taxon>
        <taxon>ecological metagenomes</taxon>
    </lineage>
</organism>
<proteinExistence type="predicted"/>
<protein>
    <recommendedName>
        <fullName evidence="3">Lipoprotein</fullName>
    </recommendedName>
</protein>
<feature type="compositionally biased region" description="Basic and acidic residues" evidence="1">
    <location>
        <begin position="157"/>
        <end position="195"/>
    </location>
</feature>